<dbReference type="NCBIfam" id="TIGR00653">
    <property type="entry name" value="GlnA"/>
    <property type="match status" value="1"/>
</dbReference>
<feature type="binding site" evidence="14">
    <location>
        <position position="181"/>
    </location>
    <ligand>
        <name>Mg(2+)</name>
        <dbReference type="ChEBI" id="CHEBI:18420"/>
        <label>1</label>
    </ligand>
</feature>
<reference evidence="21 22" key="1">
    <citation type="journal article" date="2015" name="Microbiome">
        <title>Genomic resolution of linkages in carbon, nitrogen, and sulfur cycling among widespread estuary sediment bacteria.</title>
        <authorList>
            <person name="Baker B.J."/>
            <person name="Lazar C.S."/>
            <person name="Teske A.P."/>
            <person name="Dick G.J."/>
        </authorList>
    </citation>
    <scope>NUCLEOTIDE SEQUENCE [LARGE SCALE GENOMIC DNA]</scope>
    <source>
        <strain evidence="21">SM23_60</strain>
    </source>
</reference>
<comment type="catalytic activity">
    <reaction evidence="11 18">
        <text>L-glutamate + NH4(+) + ATP = L-glutamine + ADP + phosphate + H(+)</text>
        <dbReference type="Rhea" id="RHEA:16169"/>
        <dbReference type="ChEBI" id="CHEBI:15378"/>
        <dbReference type="ChEBI" id="CHEBI:28938"/>
        <dbReference type="ChEBI" id="CHEBI:29985"/>
        <dbReference type="ChEBI" id="CHEBI:30616"/>
        <dbReference type="ChEBI" id="CHEBI:43474"/>
        <dbReference type="ChEBI" id="CHEBI:58359"/>
        <dbReference type="ChEBI" id="CHEBI:456216"/>
        <dbReference type="EC" id="6.3.1.2"/>
    </reaction>
</comment>
<dbReference type="InterPro" id="IPR027303">
    <property type="entry name" value="Gln_synth_gly_rich_site"/>
</dbReference>
<evidence type="ECO:0000256" key="15">
    <source>
        <dbReference type="PIRSR" id="PIRSR604809-50"/>
    </source>
</evidence>
<dbReference type="InterPro" id="IPR014746">
    <property type="entry name" value="Gln_synth/guanido_kin_cat_dom"/>
</dbReference>
<evidence type="ECO:0000256" key="5">
    <source>
        <dbReference type="ARBA" id="ARBA00022490"/>
    </source>
</evidence>
<comment type="subcellular location">
    <subcellularLocation>
        <location evidence="1">Cytoplasm</location>
    </subcellularLocation>
</comment>
<dbReference type="SUPFAM" id="SSF54368">
    <property type="entry name" value="Glutamine synthetase, N-terminal domain"/>
    <property type="match status" value="1"/>
</dbReference>
<comment type="cofactor">
    <cofactor evidence="14">
        <name>Mg(2+)</name>
        <dbReference type="ChEBI" id="CHEBI:18420"/>
    </cofactor>
    <text evidence="14">Binds 2 Mg(2+) ions per subunit.</text>
</comment>
<dbReference type="GO" id="GO:0005524">
    <property type="term" value="F:ATP binding"/>
    <property type="evidence" value="ECO:0007669"/>
    <property type="project" value="UniProtKB-KW"/>
</dbReference>
<keyword evidence="6 18" id="KW-0436">Ligase</keyword>
<dbReference type="EMBL" id="LJUO01000017">
    <property type="protein sequence ID" value="KPK73036.1"/>
    <property type="molecule type" value="Genomic_DNA"/>
</dbReference>
<dbReference type="AlphaFoldDB" id="A0A0S8GME8"/>
<dbReference type="SUPFAM" id="SSF55931">
    <property type="entry name" value="Glutamine synthetase/guanido kinase"/>
    <property type="match status" value="1"/>
</dbReference>
<dbReference type="InterPro" id="IPR004809">
    <property type="entry name" value="Gln_synth_I"/>
</dbReference>
<feature type="binding site" evidence="14">
    <location>
        <position position="128"/>
    </location>
    <ligand>
        <name>Mg(2+)</name>
        <dbReference type="ChEBI" id="CHEBI:18420"/>
        <label>1</label>
    </ligand>
</feature>
<evidence type="ECO:0000256" key="11">
    <source>
        <dbReference type="ARBA" id="ARBA00049436"/>
    </source>
</evidence>
<feature type="modified residue" description="O-AMP-tyrosine" evidence="15">
    <location>
        <position position="368"/>
    </location>
</feature>
<dbReference type="PATRIC" id="fig|1703780.3.peg.1235"/>
<dbReference type="Pfam" id="PF03951">
    <property type="entry name" value="Gln-synt_N"/>
    <property type="match status" value="1"/>
</dbReference>
<proteinExistence type="inferred from homology"/>
<evidence type="ECO:0000256" key="16">
    <source>
        <dbReference type="PROSITE-ProRule" id="PRU01330"/>
    </source>
</evidence>
<comment type="caution">
    <text evidence="21">The sequence shown here is derived from an EMBL/GenBank/DDBJ whole genome shotgun (WGS) entry which is preliminary data.</text>
</comment>
<evidence type="ECO:0000313" key="21">
    <source>
        <dbReference type="EMBL" id="KPK73036.1"/>
    </source>
</evidence>
<evidence type="ECO:0000256" key="1">
    <source>
        <dbReference type="ARBA" id="ARBA00004496"/>
    </source>
</evidence>
<feature type="binding site" evidence="14">
    <location>
        <position position="126"/>
    </location>
    <ligand>
        <name>Mg(2+)</name>
        <dbReference type="ChEBI" id="CHEBI:18420"/>
        <label>1</label>
    </ligand>
</feature>
<feature type="binding site" evidence="14">
    <location>
        <position position="188"/>
    </location>
    <ligand>
        <name>Mg(2+)</name>
        <dbReference type="ChEBI" id="CHEBI:18420"/>
        <label>1</label>
    </ligand>
</feature>
<dbReference type="GO" id="GO:0005737">
    <property type="term" value="C:cytoplasm"/>
    <property type="evidence" value="ECO:0007669"/>
    <property type="project" value="UniProtKB-SubCell"/>
</dbReference>
<evidence type="ECO:0000259" key="19">
    <source>
        <dbReference type="PROSITE" id="PS51986"/>
    </source>
</evidence>
<dbReference type="PANTHER" id="PTHR43785:SF12">
    <property type="entry name" value="TYPE-1 GLUTAMINE SYNTHETASE 2"/>
    <property type="match status" value="1"/>
</dbReference>
<keyword evidence="9 13" id="KW-0067">ATP-binding</keyword>
<dbReference type="SMART" id="SM01230">
    <property type="entry name" value="Gln-synt_C"/>
    <property type="match status" value="1"/>
</dbReference>
<dbReference type="InterPro" id="IPR008146">
    <property type="entry name" value="Gln_synth_cat_dom"/>
</dbReference>
<dbReference type="InterPro" id="IPR008147">
    <property type="entry name" value="Gln_synt_N"/>
</dbReference>
<feature type="binding site" evidence="13">
    <location>
        <position position="308"/>
    </location>
    <ligand>
        <name>ATP</name>
        <dbReference type="ChEBI" id="CHEBI:30616"/>
    </ligand>
</feature>
<feature type="binding site" evidence="14">
    <location>
        <position position="237"/>
    </location>
    <ligand>
        <name>Mg(2+)</name>
        <dbReference type="ChEBI" id="CHEBI:18420"/>
        <label>1</label>
    </ligand>
</feature>
<evidence type="ECO:0000256" key="8">
    <source>
        <dbReference type="ARBA" id="ARBA00022741"/>
    </source>
</evidence>
<feature type="binding site" evidence="12">
    <location>
        <position position="290"/>
    </location>
    <ligand>
        <name>L-glutamate</name>
        <dbReference type="ChEBI" id="CHEBI:29985"/>
    </ligand>
</feature>
<keyword evidence="15" id="KW-0597">Phosphoprotein</keyword>
<organism evidence="21 22">
    <name type="scientific">candidate division WOR_3 bacterium SM23_60</name>
    <dbReference type="NCBI Taxonomy" id="1703780"/>
    <lineage>
        <taxon>Bacteria</taxon>
        <taxon>Bacteria division WOR-3</taxon>
    </lineage>
</organism>
<feature type="domain" description="GS catalytic" evidence="20">
    <location>
        <begin position="103"/>
        <end position="439"/>
    </location>
</feature>
<evidence type="ECO:0000256" key="10">
    <source>
        <dbReference type="ARBA" id="ARBA00022842"/>
    </source>
</evidence>
<evidence type="ECO:0000256" key="18">
    <source>
        <dbReference type="RuleBase" id="RU004356"/>
    </source>
</evidence>
<dbReference type="InterPro" id="IPR027302">
    <property type="entry name" value="Gln_synth_N_conserv_site"/>
</dbReference>
<evidence type="ECO:0000256" key="17">
    <source>
        <dbReference type="RuleBase" id="RU000384"/>
    </source>
</evidence>
<evidence type="ECO:0000259" key="20">
    <source>
        <dbReference type="PROSITE" id="PS51987"/>
    </source>
</evidence>
<feature type="binding site" evidence="12">
    <location>
        <position position="308"/>
    </location>
    <ligand>
        <name>L-glutamate</name>
        <dbReference type="ChEBI" id="CHEBI:29985"/>
    </ligand>
</feature>
<dbReference type="PANTHER" id="PTHR43785">
    <property type="entry name" value="GAMMA-GLUTAMYLPUTRESCINE SYNTHETASE"/>
    <property type="match status" value="1"/>
</dbReference>
<sequence>MTTDSIFRAIEKENVQFVDLWFSDILGSVKNETIMVQHLKKALTDGVWFDGSSVEGFGRIFESDMYLKPDPATFAVIPWGEERTARFICDVYAPDHKSAAVDPRSVLRKNLNALKKKGMTYYVGAELEFYLFRRDAGKIKTLPHDRVGYFDLGGDLALRIRKKMCERLQQFGIEIEAGHHEVGRGQHEIDLLYTDALKLADNVLTARMVIKKVAEENDLYATFMPKPIFGAAGNGMHIHQSIFKGTKNQFSNPQDTYGLSQMAYSYLAGVLKHMKEICAITSPLVNSYKRLVSGFEAPVYICWGRMNRSALVRVPRISRNKYDSTRVELRSCDPSANPYLVFASVLKAGLDGIENKLKPPKPVEENVYKIKSDILADKGIGLLPRSLWEALEYYHKSSVAQNALGDELFQRYYEIKMKEWDEYSVQVSKWEQDKYLELY</sequence>
<gene>
    <name evidence="21" type="ORF">AMJ87_02955</name>
</gene>
<evidence type="ECO:0000256" key="3">
    <source>
        <dbReference type="ARBA" id="ARBA00012937"/>
    </source>
</evidence>
<feature type="binding site" evidence="12">
    <location>
        <position position="296"/>
    </location>
    <ligand>
        <name>L-glutamate</name>
        <dbReference type="ChEBI" id="CHEBI:29985"/>
    </ligand>
</feature>
<evidence type="ECO:0000256" key="2">
    <source>
        <dbReference type="ARBA" id="ARBA00009897"/>
    </source>
</evidence>
<evidence type="ECO:0000256" key="12">
    <source>
        <dbReference type="PIRSR" id="PIRSR604809-1"/>
    </source>
</evidence>
<evidence type="ECO:0000256" key="9">
    <source>
        <dbReference type="ARBA" id="ARBA00022840"/>
    </source>
</evidence>
<evidence type="ECO:0000256" key="6">
    <source>
        <dbReference type="ARBA" id="ARBA00022598"/>
    </source>
</evidence>
<evidence type="ECO:0000256" key="4">
    <source>
        <dbReference type="ARBA" id="ARBA00021364"/>
    </source>
</evidence>
<keyword evidence="5" id="KW-0963">Cytoplasm</keyword>
<dbReference type="EC" id="6.3.1.2" evidence="3 18"/>
<accession>A0A0S8GME8</accession>
<dbReference type="PROSITE" id="PS00181">
    <property type="entry name" value="GLNA_ATP"/>
    <property type="match status" value="1"/>
</dbReference>
<evidence type="ECO:0000256" key="13">
    <source>
        <dbReference type="PIRSR" id="PIRSR604809-2"/>
    </source>
</evidence>
<feature type="domain" description="GS beta-grasp" evidence="19">
    <location>
        <begin position="13"/>
        <end position="96"/>
    </location>
</feature>
<protein>
    <recommendedName>
        <fullName evidence="4 18">Glutamine synthetase</fullName>
        <ecNumber evidence="3 18">6.3.1.2</ecNumber>
    </recommendedName>
</protein>
<name>A0A0S8GME8_UNCW3</name>
<feature type="binding site" evidence="14">
    <location>
        <position position="328"/>
    </location>
    <ligand>
        <name>Mg(2+)</name>
        <dbReference type="ChEBI" id="CHEBI:18420"/>
        <label>1</label>
    </ligand>
</feature>
<comment type="similarity">
    <text evidence="2 16 17">Belongs to the glutamine synthetase family.</text>
</comment>
<dbReference type="GO" id="GO:0046872">
    <property type="term" value="F:metal ion binding"/>
    <property type="evidence" value="ECO:0007669"/>
    <property type="project" value="UniProtKB-KW"/>
</dbReference>
<feature type="binding site" evidence="13">
    <location>
        <position position="176"/>
    </location>
    <ligand>
        <name>ATP</name>
        <dbReference type="ChEBI" id="CHEBI:30616"/>
    </ligand>
</feature>
<dbReference type="Gene3D" id="3.10.20.70">
    <property type="entry name" value="Glutamine synthetase, N-terminal domain"/>
    <property type="match status" value="1"/>
</dbReference>
<keyword evidence="8 13" id="KW-0547">Nucleotide-binding</keyword>
<dbReference type="GO" id="GO:0006542">
    <property type="term" value="P:glutamine biosynthetic process"/>
    <property type="evidence" value="ECO:0007669"/>
    <property type="project" value="InterPro"/>
</dbReference>
<evidence type="ECO:0000313" key="22">
    <source>
        <dbReference type="Proteomes" id="UP000051096"/>
    </source>
</evidence>
<dbReference type="PROSITE" id="PS00180">
    <property type="entry name" value="GLNA_1"/>
    <property type="match status" value="1"/>
</dbReference>
<dbReference type="Proteomes" id="UP000051096">
    <property type="component" value="Unassembled WGS sequence"/>
</dbReference>
<feature type="binding site" evidence="13">
    <location>
        <begin position="239"/>
        <end position="241"/>
    </location>
    <ligand>
        <name>ATP</name>
        <dbReference type="ChEBI" id="CHEBI:30616"/>
    </ligand>
</feature>
<dbReference type="Pfam" id="PF00120">
    <property type="entry name" value="Gln-synt_C"/>
    <property type="match status" value="1"/>
</dbReference>
<dbReference type="InterPro" id="IPR036651">
    <property type="entry name" value="Gln_synt_N_sf"/>
</dbReference>
<keyword evidence="10 14" id="KW-0460">Magnesium</keyword>
<dbReference type="GO" id="GO:0004356">
    <property type="term" value="F:glutamine synthetase activity"/>
    <property type="evidence" value="ECO:0007669"/>
    <property type="project" value="UniProtKB-EC"/>
</dbReference>
<dbReference type="Gene3D" id="3.30.590.10">
    <property type="entry name" value="Glutamine synthetase/guanido kinase, catalytic domain"/>
    <property type="match status" value="1"/>
</dbReference>
<dbReference type="PROSITE" id="PS51986">
    <property type="entry name" value="GS_BETA_GRASP"/>
    <property type="match status" value="1"/>
</dbReference>
<feature type="binding site" evidence="12">
    <location>
        <position position="330"/>
    </location>
    <ligand>
        <name>L-glutamate</name>
        <dbReference type="ChEBI" id="CHEBI:29985"/>
    </ligand>
</feature>
<evidence type="ECO:0000256" key="7">
    <source>
        <dbReference type="ARBA" id="ARBA00022723"/>
    </source>
</evidence>
<keyword evidence="7 14" id="KW-0479">Metal-binding</keyword>
<dbReference type="PROSITE" id="PS51987">
    <property type="entry name" value="GS_CATALYTIC"/>
    <property type="match status" value="1"/>
</dbReference>
<evidence type="ECO:0000256" key="14">
    <source>
        <dbReference type="PIRSR" id="PIRSR604809-3"/>
    </source>
</evidence>